<name>A0A9X2Q635_9BACT</name>
<dbReference type="AlphaFoldDB" id="A0A9X2Q635"/>
<evidence type="ECO:0000313" key="2">
    <source>
        <dbReference type="Proteomes" id="UP001155057"/>
    </source>
</evidence>
<reference evidence="1" key="1">
    <citation type="submission" date="2022-08" db="EMBL/GenBank/DDBJ databases">
        <title>Genomic Encyclopedia of Type Strains, Phase V (KMG-V): Genome sequencing to study the core and pangenomes of soil and plant-associated prokaryotes.</title>
        <authorList>
            <person name="Whitman W."/>
        </authorList>
    </citation>
    <scope>NUCLEOTIDE SEQUENCE</scope>
    <source>
        <strain evidence="1">SP3049</strain>
    </source>
</reference>
<accession>A0A9X2Q635</accession>
<sequence>MHPYENPLIKNDEFDRVVAAGWTAVVDYLMDWTPQSIAKAPREAFESALSGLEQEWLGQAVEAAEVIRDPNEVMPLATNEEQRQACLRAWEEIRAFFGWKLSEHRREVLSEARSRLCRRAEKIKIRVFRDRIEIIDLLPNQQLYPYEQVPHPHERAAAGVRKQ</sequence>
<gene>
    <name evidence="1" type="ORF">GGP61_003642</name>
</gene>
<dbReference type="Proteomes" id="UP001155057">
    <property type="component" value="Unassembled WGS sequence"/>
</dbReference>
<organism evidence="1 2">
    <name type="scientific">Salinibacter ruber</name>
    <dbReference type="NCBI Taxonomy" id="146919"/>
    <lineage>
        <taxon>Bacteria</taxon>
        <taxon>Pseudomonadati</taxon>
        <taxon>Rhodothermota</taxon>
        <taxon>Rhodothermia</taxon>
        <taxon>Rhodothermales</taxon>
        <taxon>Salinibacteraceae</taxon>
        <taxon>Salinibacter</taxon>
    </lineage>
</organism>
<proteinExistence type="predicted"/>
<comment type="caution">
    <text evidence="1">The sequence shown here is derived from an EMBL/GenBank/DDBJ whole genome shotgun (WGS) entry which is preliminary data.</text>
</comment>
<dbReference type="RefSeq" id="WP_259124688.1">
    <property type="nucleotide sequence ID" value="NZ_JANUAE010000023.1"/>
</dbReference>
<evidence type="ECO:0000313" key="1">
    <source>
        <dbReference type="EMBL" id="MCS3712006.1"/>
    </source>
</evidence>
<dbReference type="EMBL" id="JANUAE010000023">
    <property type="protein sequence ID" value="MCS3712006.1"/>
    <property type="molecule type" value="Genomic_DNA"/>
</dbReference>
<protein>
    <submittedName>
        <fullName evidence="1">CHAT domain-containing protein</fullName>
    </submittedName>
</protein>